<dbReference type="PANTHER" id="PTHR14978">
    <property type="entry name" value="BETA-CATENIN-LIKE PROTEIN 1 NUCLEAR ASSOCIATED PROTEIN"/>
    <property type="match status" value="1"/>
</dbReference>
<feature type="domain" description="Beta-catenin-like protein 1 N-terminal" evidence="7">
    <location>
        <begin position="84"/>
        <end position="193"/>
    </location>
</feature>
<dbReference type="Pfam" id="PF08216">
    <property type="entry name" value="CTNNBL"/>
    <property type="match status" value="1"/>
</dbReference>
<dbReference type="FunFam" id="1.25.10.10:FF:000354">
    <property type="entry name" value="DUF1716 domain protein"/>
    <property type="match status" value="1"/>
</dbReference>
<evidence type="ECO:0000259" key="7">
    <source>
        <dbReference type="SMART" id="SM01156"/>
    </source>
</evidence>
<keyword evidence="2" id="KW-0597">Phosphoprotein</keyword>
<dbReference type="InterPro" id="IPR011989">
    <property type="entry name" value="ARM-like"/>
</dbReference>
<name>A0A9W9SCK8_9EURO</name>
<evidence type="ECO:0000313" key="9">
    <source>
        <dbReference type="Proteomes" id="UP001147747"/>
    </source>
</evidence>
<feature type="compositionally biased region" description="Basic and acidic residues" evidence="6">
    <location>
        <begin position="30"/>
        <end position="48"/>
    </location>
</feature>
<keyword evidence="4" id="KW-0175">Coiled coil</keyword>
<dbReference type="RefSeq" id="XP_056481222.1">
    <property type="nucleotide sequence ID" value="XM_056637715.1"/>
</dbReference>
<dbReference type="SMART" id="SM01156">
    <property type="entry name" value="DUF1716"/>
    <property type="match status" value="1"/>
</dbReference>
<dbReference type="GO" id="GO:0005681">
    <property type="term" value="C:spliceosomal complex"/>
    <property type="evidence" value="ECO:0007669"/>
    <property type="project" value="TreeGrafter"/>
</dbReference>
<feature type="region of interest" description="Disordered" evidence="6">
    <location>
        <begin position="1"/>
        <end position="75"/>
    </location>
</feature>
<accession>A0A9W9SCK8</accession>
<sequence length="604" mass="67889">MTSVDELFKSASGSSKRKFEPVQDPNELYKAAKTDPNGDVKGKGKEPMVEDDMEDDDEAGPELPPDFEDDVPDDEEGRFFGGGMEQKTAQAMQYIDQQEEDEAAPEKFDTTWVRRFALNFEKKISKNAELRAKFENDPQKFMASEADLDTEIKGLSILSEHPELYEEFAKMGCVGSLISLLAHENADIAIDVVQIISELTDEDVEAQQEQWDALVNAMMDADLIELLTSNLSRLDEKVDTDRAGVYYILGVMENLASQTTLAEKIGQDASILPWILSRIQQKESPVTQNKQYSAEILAILLQSSSKNRERFIGLDGIDLILQLLSQYRKRDPEKDSDEEEYVENLFDCLICLVDEDSGKDKFIEAEGIELAQIMLKEGKFSKPRALRVLDHAFGGIGGGPACERLIEAAGLRTVFGMFMKKVRKTQHPIQAYLSLASNLTPSQQEGQNIEHLLGIFASLLRLLPGGSAPRIRTLAKFMEKDYEKIGKLIKLRREYAARVSPVEQAIEKERKSYSKEDQEYMAGEWLSRRLDSGLFSLQTIDVILAWLIAEDDGAKKKVVALLADRDEDLSLVRGTLQEQLQGLDEGEPGQKDFKDMLSTLLQFV</sequence>
<evidence type="ECO:0000256" key="3">
    <source>
        <dbReference type="ARBA" id="ARBA00022737"/>
    </source>
</evidence>
<keyword evidence="3" id="KW-0677">Repeat</keyword>
<reference evidence="8" key="2">
    <citation type="journal article" date="2023" name="IMA Fungus">
        <title>Comparative genomic study of the Penicillium genus elucidates a diverse pangenome and 15 lateral gene transfer events.</title>
        <authorList>
            <person name="Petersen C."/>
            <person name="Sorensen T."/>
            <person name="Nielsen M.R."/>
            <person name="Sondergaard T.E."/>
            <person name="Sorensen J.L."/>
            <person name="Fitzpatrick D.A."/>
            <person name="Frisvad J.C."/>
            <person name="Nielsen K.L."/>
        </authorList>
    </citation>
    <scope>NUCLEOTIDE SEQUENCE</scope>
    <source>
        <strain evidence="8">IBT 29677</strain>
    </source>
</reference>
<dbReference type="SUPFAM" id="SSF48371">
    <property type="entry name" value="ARM repeat"/>
    <property type="match status" value="1"/>
</dbReference>
<proteinExistence type="predicted"/>
<evidence type="ECO:0000256" key="5">
    <source>
        <dbReference type="ARBA" id="ARBA00023242"/>
    </source>
</evidence>
<keyword evidence="9" id="KW-1185">Reference proteome</keyword>
<dbReference type="InterPro" id="IPR013180">
    <property type="entry name" value="CTNNBL1_N"/>
</dbReference>
<dbReference type="Gene3D" id="1.25.10.10">
    <property type="entry name" value="Leucine-rich Repeat Variant"/>
    <property type="match status" value="1"/>
</dbReference>
<reference evidence="8" key="1">
    <citation type="submission" date="2022-12" db="EMBL/GenBank/DDBJ databases">
        <authorList>
            <person name="Petersen C."/>
        </authorList>
    </citation>
    <scope>NUCLEOTIDE SEQUENCE</scope>
    <source>
        <strain evidence="8">IBT 29677</strain>
    </source>
</reference>
<evidence type="ECO:0000313" key="8">
    <source>
        <dbReference type="EMBL" id="KAJ5376192.1"/>
    </source>
</evidence>
<evidence type="ECO:0000256" key="1">
    <source>
        <dbReference type="ARBA" id="ARBA00004123"/>
    </source>
</evidence>
<dbReference type="InterPro" id="IPR016024">
    <property type="entry name" value="ARM-type_fold"/>
</dbReference>
<dbReference type="EMBL" id="JAPZBU010000012">
    <property type="protein sequence ID" value="KAJ5376192.1"/>
    <property type="molecule type" value="Genomic_DNA"/>
</dbReference>
<evidence type="ECO:0000256" key="6">
    <source>
        <dbReference type="SAM" id="MobiDB-lite"/>
    </source>
</evidence>
<dbReference type="AlphaFoldDB" id="A0A9W9SCK8"/>
<organism evidence="8 9">
    <name type="scientific">Penicillium cosmopolitanum</name>
    <dbReference type="NCBI Taxonomy" id="1131564"/>
    <lineage>
        <taxon>Eukaryota</taxon>
        <taxon>Fungi</taxon>
        <taxon>Dikarya</taxon>
        <taxon>Ascomycota</taxon>
        <taxon>Pezizomycotina</taxon>
        <taxon>Eurotiomycetes</taxon>
        <taxon>Eurotiomycetidae</taxon>
        <taxon>Eurotiales</taxon>
        <taxon>Aspergillaceae</taxon>
        <taxon>Penicillium</taxon>
    </lineage>
</organism>
<feature type="compositionally biased region" description="Acidic residues" evidence="6">
    <location>
        <begin position="49"/>
        <end position="75"/>
    </location>
</feature>
<dbReference type="InterPro" id="IPR039678">
    <property type="entry name" value="CTNNBL1"/>
</dbReference>
<evidence type="ECO:0000256" key="2">
    <source>
        <dbReference type="ARBA" id="ARBA00022553"/>
    </source>
</evidence>
<dbReference type="PANTHER" id="PTHR14978:SF0">
    <property type="entry name" value="BETA-CATENIN-LIKE PROTEIN 1"/>
    <property type="match status" value="1"/>
</dbReference>
<protein>
    <recommendedName>
        <fullName evidence="7">Beta-catenin-like protein 1 N-terminal domain-containing protein</fullName>
    </recommendedName>
</protein>
<dbReference type="OrthoDB" id="1898821at2759"/>
<keyword evidence="5" id="KW-0539">Nucleus</keyword>
<evidence type="ECO:0000256" key="4">
    <source>
        <dbReference type="ARBA" id="ARBA00023054"/>
    </source>
</evidence>
<dbReference type="Proteomes" id="UP001147747">
    <property type="component" value="Unassembled WGS sequence"/>
</dbReference>
<dbReference type="GeneID" id="81376695"/>
<comment type="subcellular location">
    <subcellularLocation>
        <location evidence="1">Nucleus</location>
    </subcellularLocation>
</comment>
<comment type="caution">
    <text evidence="8">The sequence shown here is derived from an EMBL/GenBank/DDBJ whole genome shotgun (WGS) entry which is preliminary data.</text>
</comment>
<gene>
    <name evidence="8" type="ORF">N7509_013078</name>
</gene>